<reference evidence="1 2" key="1">
    <citation type="submission" date="2017-04" db="EMBL/GenBank/DDBJ databases">
        <title>Comparative genome analysis of Subtercola boreus.</title>
        <authorList>
            <person name="Cho Y.-J."/>
            <person name="Cho A."/>
            <person name="Kim O.-S."/>
            <person name="Lee J.-I."/>
        </authorList>
    </citation>
    <scope>NUCLEOTIDE SEQUENCE [LARGE SCALE GENOMIC DNA]</scope>
    <source>
        <strain evidence="1 2">P27479</strain>
    </source>
</reference>
<dbReference type="RefSeq" id="WP_116411785.1">
    <property type="nucleotide sequence ID" value="NZ_NBXB01000029.1"/>
</dbReference>
<proteinExistence type="predicted"/>
<protein>
    <recommendedName>
        <fullName evidence="3">Nucleotidyl transferase AbiEii/AbiGii toxin family protein</fullName>
    </recommendedName>
</protein>
<dbReference type="OrthoDB" id="7051771at2"/>
<evidence type="ECO:0008006" key="3">
    <source>
        <dbReference type="Google" id="ProtNLM"/>
    </source>
</evidence>
<sequence length="233" mass="26184">MRVRVPLGVPRGSFVCPNVLASAARLQELVPDAVLVGGTAAAFSAHHRMSTDHDHVLTDLQDRFDLVLDSLDRDSEFVLNRATPGKIILGELGGIEAGVRQLIRKRPLEVHQVTLRSGAKVTVPTLHEIARIKGYLIVKRNQMRDYLDVAALSDRFGTKRIGIVLSRIDDYYSDDTHPDDRPVQAQLARQLYDPSPKDQSRIRDLPTYKGLIARWQKWDDVIAECRRLAGHLI</sequence>
<dbReference type="Proteomes" id="UP000256541">
    <property type="component" value="Unassembled WGS sequence"/>
</dbReference>
<gene>
    <name evidence="1" type="ORF">B7R22_11000</name>
</gene>
<organism evidence="1 2">
    <name type="scientific">Subtercola boreus</name>
    <dbReference type="NCBI Taxonomy" id="120213"/>
    <lineage>
        <taxon>Bacteria</taxon>
        <taxon>Bacillati</taxon>
        <taxon>Actinomycetota</taxon>
        <taxon>Actinomycetes</taxon>
        <taxon>Micrococcales</taxon>
        <taxon>Microbacteriaceae</taxon>
        <taxon>Subtercola</taxon>
    </lineage>
</organism>
<name>A0A3E0VWN3_9MICO</name>
<dbReference type="AlphaFoldDB" id="A0A3E0VWN3"/>
<dbReference type="EMBL" id="NBXB01000029">
    <property type="protein sequence ID" value="RFA14130.1"/>
    <property type="molecule type" value="Genomic_DNA"/>
</dbReference>
<comment type="caution">
    <text evidence="1">The sequence shown here is derived from an EMBL/GenBank/DDBJ whole genome shotgun (WGS) entry which is preliminary data.</text>
</comment>
<evidence type="ECO:0000313" key="1">
    <source>
        <dbReference type="EMBL" id="RFA14130.1"/>
    </source>
</evidence>
<evidence type="ECO:0000313" key="2">
    <source>
        <dbReference type="Proteomes" id="UP000256541"/>
    </source>
</evidence>
<accession>A0A3E0VWN3</accession>